<feature type="domain" description="DUF2383" evidence="1">
    <location>
        <begin position="12"/>
        <end position="115"/>
    </location>
</feature>
<dbReference type="Gene3D" id="1.20.1260.10">
    <property type="match status" value="1"/>
</dbReference>
<dbReference type="Proteomes" id="UP000258102">
    <property type="component" value="Chromosome 1"/>
</dbReference>
<dbReference type="Pfam" id="PF09537">
    <property type="entry name" value="DUF2383"/>
    <property type="match status" value="1"/>
</dbReference>
<keyword evidence="4" id="KW-1185">Reference proteome</keyword>
<evidence type="ECO:0000313" key="5">
    <source>
        <dbReference type="Proteomes" id="UP000258102"/>
    </source>
</evidence>
<organism evidence="3 5">
    <name type="scientific">Pseudoalteromonas piscicida</name>
    <dbReference type="NCBI Taxonomy" id="43662"/>
    <lineage>
        <taxon>Bacteria</taxon>
        <taxon>Pseudomonadati</taxon>
        <taxon>Pseudomonadota</taxon>
        <taxon>Gammaproteobacteria</taxon>
        <taxon>Alteromonadales</taxon>
        <taxon>Pseudoalteromonadaceae</taxon>
        <taxon>Pseudoalteromonas</taxon>
    </lineage>
</organism>
<reference evidence="2 4" key="1">
    <citation type="submission" date="2015-06" db="EMBL/GenBank/DDBJ databases">
        <authorList>
            <person name="Xie B.-B."/>
            <person name="Rong J.-C."/>
            <person name="Qin Q.-L."/>
            <person name="Zhang Y.-Z."/>
        </authorList>
    </citation>
    <scope>NUCLEOTIDE SEQUENCE [LARGE SCALE GENOMIC DNA]</scope>
    <source>
        <strain evidence="2 4">JCM 20779</strain>
    </source>
</reference>
<dbReference type="AlphaFoldDB" id="A0A1Z3NFY2"/>
<dbReference type="InterPro" id="IPR011971">
    <property type="entry name" value="CHP02284"/>
</dbReference>
<dbReference type="InterPro" id="IPR012347">
    <property type="entry name" value="Ferritin-like"/>
</dbReference>
<accession>A0A1Z3NFY2</accession>
<sequence>MADSNYDMEPVKELIKVLNGGVDFYTEAKKKLDNIELNRVFDQMIVDKAQAISDLQPFVLIDEGEIETDSALSIDIRESYTKLVGMVSTDKEHTYISQLEEVEDKVLSKLDKALSKDLPPKCKSVLLQIQTRMQACHDQMKQLQELTA</sequence>
<evidence type="ECO:0000313" key="4">
    <source>
        <dbReference type="Proteomes" id="UP000016521"/>
    </source>
</evidence>
<evidence type="ECO:0000313" key="3">
    <source>
        <dbReference type="EMBL" id="AXR02917.1"/>
    </source>
</evidence>
<evidence type="ECO:0000313" key="2">
    <source>
        <dbReference type="EMBL" id="ATD07180.1"/>
    </source>
</evidence>
<name>A0A1Z3NFY2_PSEO7</name>
<evidence type="ECO:0000259" key="1">
    <source>
        <dbReference type="Pfam" id="PF09537"/>
    </source>
</evidence>
<dbReference type="RefSeq" id="WP_010378930.1">
    <property type="nucleotide sequence ID" value="NZ_CP011924.1"/>
</dbReference>
<dbReference type="Proteomes" id="UP000016521">
    <property type="component" value="Chromosome I"/>
</dbReference>
<reference evidence="3 5" key="2">
    <citation type="submission" date="2018-08" db="EMBL/GenBank/DDBJ databases">
        <title>Whole Genome Sequences of Two Pseudoalteromonas piscicida Strains, DE1-A and DE2-A, which Exhibit Strong Antibacterial Activity against Vibrio vulnificus.</title>
        <authorList>
            <person name="Richards G.P."/>
            <person name="Needleman D.S."/>
            <person name="Watson M.A."/>
            <person name="Polson S.W."/>
        </authorList>
    </citation>
    <scope>NUCLEOTIDE SEQUENCE [LARGE SCALE GENOMIC DNA]</scope>
    <source>
        <strain evidence="3 5">DE2-A</strain>
    </source>
</reference>
<dbReference type="InterPro" id="IPR019052">
    <property type="entry name" value="DUF2383"/>
</dbReference>
<proteinExistence type="predicted"/>
<protein>
    <submittedName>
        <fullName evidence="3">PA2169 family four-helix-bundle protein</fullName>
    </submittedName>
</protein>
<gene>
    <name evidence="3" type="ORF">D0511_13210</name>
    <name evidence="2" type="ORF">PPIS_a2173</name>
</gene>
<dbReference type="EMBL" id="CP011924">
    <property type="protein sequence ID" value="ATD07180.1"/>
    <property type="molecule type" value="Genomic_DNA"/>
</dbReference>
<dbReference type="EMBL" id="CP031761">
    <property type="protein sequence ID" value="AXR02917.1"/>
    <property type="molecule type" value="Genomic_DNA"/>
</dbReference>
<dbReference type="OrthoDB" id="6105385at2"/>
<dbReference type="KEGG" id="ppis:B1L02_04535"/>
<dbReference type="NCBIfam" id="TIGR02284">
    <property type="entry name" value="PA2169 family four-helix-bundle protein"/>
    <property type="match status" value="1"/>
</dbReference>